<proteinExistence type="predicted"/>
<protein>
    <submittedName>
        <fullName evidence="2">Uncharacterized protein</fullName>
    </submittedName>
</protein>
<organism evidence="2 3">
    <name type="scientific">Paracoccus alcaliphilus</name>
    <dbReference type="NCBI Taxonomy" id="34002"/>
    <lineage>
        <taxon>Bacteria</taxon>
        <taxon>Pseudomonadati</taxon>
        <taxon>Pseudomonadota</taxon>
        <taxon>Alphaproteobacteria</taxon>
        <taxon>Rhodobacterales</taxon>
        <taxon>Paracoccaceae</taxon>
        <taxon>Paracoccus</taxon>
    </lineage>
</organism>
<gene>
    <name evidence="2" type="ORF">SAMN04489859_101321</name>
</gene>
<feature type="transmembrane region" description="Helical" evidence="1">
    <location>
        <begin position="6"/>
        <end position="29"/>
    </location>
</feature>
<evidence type="ECO:0000256" key="1">
    <source>
        <dbReference type="SAM" id="Phobius"/>
    </source>
</evidence>
<evidence type="ECO:0000313" key="3">
    <source>
        <dbReference type="Proteomes" id="UP000199054"/>
    </source>
</evidence>
<keyword evidence="3" id="KW-1185">Reference proteome</keyword>
<evidence type="ECO:0000313" key="2">
    <source>
        <dbReference type="EMBL" id="SEN68849.1"/>
    </source>
</evidence>
<reference evidence="2 3" key="1">
    <citation type="submission" date="2016-10" db="EMBL/GenBank/DDBJ databases">
        <authorList>
            <person name="de Groot N.N."/>
        </authorList>
    </citation>
    <scope>NUCLEOTIDE SEQUENCE [LARGE SCALE GENOMIC DNA]</scope>
    <source>
        <strain evidence="2 3">DSM 8512</strain>
    </source>
</reference>
<dbReference type="EMBL" id="FODE01000013">
    <property type="protein sequence ID" value="SEN68849.1"/>
    <property type="molecule type" value="Genomic_DNA"/>
</dbReference>
<keyword evidence="1" id="KW-0812">Transmembrane</keyword>
<sequence>MSRDFIFDLMGVAAISVSTIVTLWLPAILQP</sequence>
<dbReference type="Proteomes" id="UP000199054">
    <property type="component" value="Unassembled WGS sequence"/>
</dbReference>
<name>A0A1H8IKL9_9RHOB</name>
<keyword evidence="1" id="KW-1133">Transmembrane helix</keyword>
<accession>A0A1H8IKL9</accession>
<dbReference type="AlphaFoldDB" id="A0A1H8IKL9"/>
<keyword evidence="1" id="KW-0472">Membrane</keyword>